<keyword evidence="4" id="KW-1185">Reference proteome</keyword>
<dbReference type="InterPro" id="IPR039424">
    <property type="entry name" value="SBP_5"/>
</dbReference>
<accession>A0ABY8FZU4</accession>
<organism evidence="3 4">
    <name type="scientific">Arcanobacterium canis</name>
    <dbReference type="NCBI Taxonomy" id="999183"/>
    <lineage>
        <taxon>Bacteria</taxon>
        <taxon>Bacillati</taxon>
        <taxon>Actinomycetota</taxon>
        <taxon>Actinomycetes</taxon>
        <taxon>Actinomycetales</taxon>
        <taxon>Actinomycetaceae</taxon>
        <taxon>Arcanobacterium</taxon>
    </lineage>
</organism>
<dbReference type="InterPro" id="IPR000914">
    <property type="entry name" value="SBP_5_dom"/>
</dbReference>
<dbReference type="Pfam" id="PF00496">
    <property type="entry name" value="SBP_bac_5"/>
    <property type="match status" value="1"/>
</dbReference>
<dbReference type="CDD" id="cd08501">
    <property type="entry name" value="PBP2_Lpqw"/>
    <property type="match status" value="1"/>
</dbReference>
<dbReference type="PANTHER" id="PTHR30290:SF65">
    <property type="entry name" value="MONOACYL PHOSPHATIDYLINOSITOL TETRAMANNOSIDE-BINDING PROTEIN LPQW-RELATED"/>
    <property type="match status" value="1"/>
</dbReference>
<proteinExistence type="predicted"/>
<dbReference type="Gene3D" id="3.10.105.10">
    <property type="entry name" value="Dipeptide-binding Protein, Domain 3"/>
    <property type="match status" value="1"/>
</dbReference>
<keyword evidence="1" id="KW-0732">Signal</keyword>
<dbReference type="Gene3D" id="3.90.76.10">
    <property type="entry name" value="Dipeptide-binding Protein, Domain 1"/>
    <property type="match status" value="1"/>
</dbReference>
<dbReference type="SUPFAM" id="SSF53850">
    <property type="entry name" value="Periplasmic binding protein-like II"/>
    <property type="match status" value="1"/>
</dbReference>
<feature type="chain" id="PRO_5046526799" evidence="1">
    <location>
        <begin position="21"/>
        <end position="562"/>
    </location>
</feature>
<dbReference type="RefSeq" id="WP_278013127.1">
    <property type="nucleotide sequence ID" value="NZ_CP121208.1"/>
</dbReference>
<evidence type="ECO:0000256" key="1">
    <source>
        <dbReference type="SAM" id="SignalP"/>
    </source>
</evidence>
<dbReference type="EMBL" id="CP121208">
    <property type="protein sequence ID" value="WFM83732.1"/>
    <property type="molecule type" value="Genomic_DNA"/>
</dbReference>
<evidence type="ECO:0000259" key="2">
    <source>
        <dbReference type="Pfam" id="PF00496"/>
    </source>
</evidence>
<evidence type="ECO:0000313" key="3">
    <source>
        <dbReference type="EMBL" id="WFM83732.1"/>
    </source>
</evidence>
<gene>
    <name evidence="3" type="ORF">P7079_01750</name>
</gene>
<dbReference type="Proteomes" id="UP001215216">
    <property type="component" value="Chromosome"/>
</dbReference>
<dbReference type="PANTHER" id="PTHR30290">
    <property type="entry name" value="PERIPLASMIC BINDING COMPONENT OF ABC TRANSPORTER"/>
    <property type="match status" value="1"/>
</dbReference>
<reference evidence="3 4" key="1">
    <citation type="submission" date="2023-03" db="EMBL/GenBank/DDBJ databases">
        <title>Complete genome of Arcanobacterium canis strain DSM 25104 isolated in 2010 from a canine otitis externa in Germany.</title>
        <authorList>
            <person name="Borowiak M."/>
            <person name="Kreitlow A."/>
            <person name="Malorny B."/>
            <person name="Laemmler C."/>
            <person name="Prenger-Berninghoff E."/>
            <person name="Ploetz M."/>
            <person name="Abdulmawjood A."/>
        </authorList>
    </citation>
    <scope>NUCLEOTIDE SEQUENCE [LARGE SCALE GENOMIC DNA]</scope>
    <source>
        <strain evidence="3 4">DSM 25104</strain>
    </source>
</reference>
<feature type="domain" description="Solute-binding protein family 5" evidence="2">
    <location>
        <begin position="125"/>
        <end position="483"/>
    </location>
</feature>
<protein>
    <submittedName>
        <fullName evidence="3">ABC transporter family substrate-binding protein</fullName>
    </submittedName>
</protein>
<dbReference type="PROSITE" id="PS51257">
    <property type="entry name" value="PROKAR_LIPOPROTEIN"/>
    <property type="match status" value="1"/>
</dbReference>
<feature type="signal peptide" evidence="1">
    <location>
        <begin position="1"/>
        <end position="20"/>
    </location>
</feature>
<dbReference type="Gene3D" id="3.40.190.10">
    <property type="entry name" value="Periplasmic binding protein-like II"/>
    <property type="match status" value="1"/>
</dbReference>
<evidence type="ECO:0000313" key="4">
    <source>
        <dbReference type="Proteomes" id="UP001215216"/>
    </source>
</evidence>
<name>A0ABY8FZU4_9ACTO</name>
<sequence>MQVKKTAGIALVAATALVLGACGGGNASKNGASGDKPALPGSDVTRVDRAKLKQGGNLNLALSSKLTQFLYGHAEGTQKDNGTLFGYTMPNNWIVSEKGEVDINPDYLTKYEMKDKDLPAGTAMEITLDLNPKGVWNDGTPITWEDYEATWKAWLNEKNNVASRGGWAEISSISKGKDEYQVKIDFSNPYPDWMGTLNAPLAKKSIDTPEKFKSWTDPTKELKQYGAGPFIVDSWNAGTGDIIMKRNDKWWGKPALLDTISFRVLDVQALPGAFASGQIDVYEDIANAAQYETAKKRKDADIKMSASTTWRHFTFNAAKGSALEDPALRKAIFQGVNTKEIIASDLAGLPYAKLDISLGNHIFLPGQIGYEDHAIKYDPEAAKKTLEDAGYKKNGEFYEKDGKRASFAFSALTGVPASENEAAILKDQMKEIGVEVKVQNTPQQDFGPVLDQRKFQSIAFSWIGTLFPMGSSLNQVYGSDGGSNFTGQKLPELDKLFNQIKTTLNQDERRKLANEADKKIWEAGMNLPLYYRPALTGVRKDLANIGATQFETFLPENIGFMK</sequence>